<organism evidence="2 3">
    <name type="scientific">Forsythia ovata</name>
    <dbReference type="NCBI Taxonomy" id="205694"/>
    <lineage>
        <taxon>Eukaryota</taxon>
        <taxon>Viridiplantae</taxon>
        <taxon>Streptophyta</taxon>
        <taxon>Embryophyta</taxon>
        <taxon>Tracheophyta</taxon>
        <taxon>Spermatophyta</taxon>
        <taxon>Magnoliopsida</taxon>
        <taxon>eudicotyledons</taxon>
        <taxon>Gunneridae</taxon>
        <taxon>Pentapetalae</taxon>
        <taxon>asterids</taxon>
        <taxon>lamiids</taxon>
        <taxon>Lamiales</taxon>
        <taxon>Oleaceae</taxon>
        <taxon>Forsythieae</taxon>
        <taxon>Forsythia</taxon>
    </lineage>
</organism>
<reference evidence="3" key="1">
    <citation type="submission" date="2024-07" db="EMBL/GenBank/DDBJ databases">
        <title>Two chromosome-level genome assemblies of Korean endemic species Abeliophyllum distichum and Forsythia ovata (Oleaceae).</title>
        <authorList>
            <person name="Jang H."/>
        </authorList>
    </citation>
    <scope>NUCLEOTIDE SEQUENCE [LARGE SCALE GENOMIC DNA]</scope>
</reference>
<feature type="region of interest" description="Disordered" evidence="1">
    <location>
        <begin position="127"/>
        <end position="189"/>
    </location>
</feature>
<sequence length="189" mass="21235">MFVKIVHPGGHTELHDRPIFASELLHRNPKCCVTKPTVFRRPWDIVPPDATLMPGEKYYVVPLSTIRKLQLKHSSNNFPGRENQEINQEAGKEKSQNCWLFGNKNADNQLQKCSTCLMKGIKMKAKRNNNISSEEMDSSSSLPSCETKSLARKKNKESVSGAKGGSDPPVKLTSLDNNWQPNLETVTEE</sequence>
<evidence type="ECO:0000313" key="2">
    <source>
        <dbReference type="EMBL" id="KAL2479067.1"/>
    </source>
</evidence>
<feature type="compositionally biased region" description="Polar residues" evidence="1">
    <location>
        <begin position="174"/>
        <end position="189"/>
    </location>
</feature>
<dbReference type="Pfam" id="PF14009">
    <property type="entry name" value="PADRE"/>
    <property type="match status" value="1"/>
</dbReference>
<keyword evidence="3" id="KW-1185">Reference proteome</keyword>
<dbReference type="Proteomes" id="UP001604277">
    <property type="component" value="Unassembled WGS sequence"/>
</dbReference>
<evidence type="ECO:0000313" key="3">
    <source>
        <dbReference type="Proteomes" id="UP001604277"/>
    </source>
</evidence>
<dbReference type="EMBL" id="JBFOLJ010000014">
    <property type="protein sequence ID" value="KAL2479067.1"/>
    <property type="molecule type" value="Genomic_DNA"/>
</dbReference>
<protein>
    <submittedName>
        <fullName evidence="2">Uncharacterized protein</fullName>
    </submittedName>
</protein>
<proteinExistence type="predicted"/>
<gene>
    <name evidence="2" type="ORF">Fot_48081</name>
</gene>
<comment type="caution">
    <text evidence="2">The sequence shown here is derived from an EMBL/GenBank/DDBJ whole genome shotgun (WGS) entry which is preliminary data.</text>
</comment>
<dbReference type="PANTHER" id="PTHR33052">
    <property type="entry name" value="DUF4228 DOMAIN PROTEIN-RELATED"/>
    <property type="match status" value="1"/>
</dbReference>
<accession>A0ABD1QS85</accession>
<name>A0ABD1QS85_9LAMI</name>
<evidence type="ECO:0000256" key="1">
    <source>
        <dbReference type="SAM" id="MobiDB-lite"/>
    </source>
</evidence>
<dbReference type="InterPro" id="IPR025322">
    <property type="entry name" value="PADRE_dom"/>
</dbReference>
<dbReference type="AlphaFoldDB" id="A0ABD1QS85"/>